<dbReference type="Gene3D" id="1.10.1200.10">
    <property type="entry name" value="ACP-like"/>
    <property type="match status" value="1"/>
</dbReference>
<dbReference type="Proteomes" id="UP000316639">
    <property type="component" value="Unassembled WGS sequence"/>
</dbReference>
<dbReference type="InterPro" id="IPR036736">
    <property type="entry name" value="ACP-like_sf"/>
</dbReference>
<evidence type="ECO:0000313" key="3">
    <source>
        <dbReference type="Proteomes" id="UP000316639"/>
    </source>
</evidence>
<dbReference type="InterPro" id="IPR009081">
    <property type="entry name" value="PP-bd_ACP"/>
</dbReference>
<name>A0A563EXA8_9PSEU</name>
<accession>A0A563EXA8</accession>
<evidence type="ECO:0000259" key="1">
    <source>
        <dbReference type="PROSITE" id="PS50075"/>
    </source>
</evidence>
<gene>
    <name evidence="2" type="ORF">FKR81_11885</name>
</gene>
<comment type="caution">
    <text evidence="2">The sequence shown here is derived from an EMBL/GenBank/DDBJ whole genome shotgun (WGS) entry which is preliminary data.</text>
</comment>
<feature type="domain" description="Carrier" evidence="1">
    <location>
        <begin position="1"/>
        <end position="76"/>
    </location>
</feature>
<sequence length="83" mass="9295">MTAELKSYLENEALFRFDDEITEDTDLFKAGVLDSFGYVSLMNHVRERHGVELGEDLLDSVLVSLRGIVEFVEAHAVHGANGR</sequence>
<keyword evidence="3" id="KW-1185">Reference proteome</keyword>
<reference evidence="2 3" key="1">
    <citation type="submission" date="2019-07" db="EMBL/GenBank/DDBJ databases">
        <title>Lentzea xizangensis sp. nov., isolated from Qinghai-Tibetan Plateau Soils.</title>
        <authorList>
            <person name="Huang J."/>
        </authorList>
    </citation>
    <scope>NUCLEOTIDE SEQUENCE [LARGE SCALE GENOMIC DNA]</scope>
    <source>
        <strain evidence="2 3">FXJ1.1311</strain>
    </source>
</reference>
<dbReference type="OrthoDB" id="2625323at2"/>
<evidence type="ECO:0000313" key="2">
    <source>
        <dbReference type="EMBL" id="TWP52367.1"/>
    </source>
</evidence>
<proteinExistence type="predicted"/>
<protein>
    <submittedName>
        <fullName evidence="2">Acyl carrier protein</fullName>
    </submittedName>
</protein>
<dbReference type="AlphaFoldDB" id="A0A563EXA8"/>
<dbReference type="SUPFAM" id="SSF47336">
    <property type="entry name" value="ACP-like"/>
    <property type="match status" value="1"/>
</dbReference>
<organism evidence="2 3">
    <name type="scientific">Lentzea tibetensis</name>
    <dbReference type="NCBI Taxonomy" id="2591470"/>
    <lineage>
        <taxon>Bacteria</taxon>
        <taxon>Bacillati</taxon>
        <taxon>Actinomycetota</taxon>
        <taxon>Actinomycetes</taxon>
        <taxon>Pseudonocardiales</taxon>
        <taxon>Pseudonocardiaceae</taxon>
        <taxon>Lentzea</taxon>
    </lineage>
</organism>
<dbReference type="Pfam" id="PF00550">
    <property type="entry name" value="PP-binding"/>
    <property type="match status" value="1"/>
</dbReference>
<dbReference type="EMBL" id="VOBR01000006">
    <property type="protein sequence ID" value="TWP52367.1"/>
    <property type="molecule type" value="Genomic_DNA"/>
</dbReference>
<dbReference type="PROSITE" id="PS50075">
    <property type="entry name" value="CARRIER"/>
    <property type="match status" value="1"/>
</dbReference>